<dbReference type="eggNOG" id="COG4773">
    <property type="taxonomic scope" value="Bacteria"/>
</dbReference>
<dbReference type="GO" id="GO:0038023">
    <property type="term" value="F:signaling receptor activity"/>
    <property type="evidence" value="ECO:0007669"/>
    <property type="project" value="InterPro"/>
</dbReference>
<dbReference type="RefSeq" id="WP_014785004.1">
    <property type="nucleotide sequence ID" value="NC_018014.1"/>
</dbReference>
<dbReference type="Gene3D" id="2.170.130.10">
    <property type="entry name" value="TonB-dependent receptor, plug domain"/>
    <property type="match status" value="1"/>
</dbReference>
<evidence type="ECO:0000256" key="14">
    <source>
        <dbReference type="PROSITE-ProRule" id="PRU01360"/>
    </source>
</evidence>
<organism evidence="18 19">
    <name type="scientific">Terriglobus roseus (strain DSM 18391 / NRRL B-41598 / KBS 63)</name>
    <dbReference type="NCBI Taxonomy" id="926566"/>
    <lineage>
        <taxon>Bacteria</taxon>
        <taxon>Pseudomonadati</taxon>
        <taxon>Acidobacteriota</taxon>
        <taxon>Terriglobia</taxon>
        <taxon>Terriglobales</taxon>
        <taxon>Acidobacteriaceae</taxon>
        <taxon>Terriglobus</taxon>
    </lineage>
</organism>
<dbReference type="InterPro" id="IPR012910">
    <property type="entry name" value="Plug_dom"/>
</dbReference>
<dbReference type="SUPFAM" id="SSF49464">
    <property type="entry name" value="Carboxypeptidase regulatory domain-like"/>
    <property type="match status" value="1"/>
</dbReference>
<dbReference type="OrthoDB" id="127311at2"/>
<dbReference type="PROSITE" id="PS01156">
    <property type="entry name" value="TONB_DEPENDENT_REC_2"/>
    <property type="match status" value="1"/>
</dbReference>
<keyword evidence="19" id="KW-1185">Reference proteome</keyword>
<keyword evidence="8" id="KW-0408">Iron</keyword>
<gene>
    <name evidence="18" type="ordered locus">Terro_1116</name>
</gene>
<comment type="similarity">
    <text evidence="2 14 15">Belongs to the TonB-dependent receptor family.</text>
</comment>
<dbReference type="PANTHER" id="PTHR32552">
    <property type="entry name" value="FERRICHROME IRON RECEPTOR-RELATED"/>
    <property type="match status" value="1"/>
</dbReference>
<evidence type="ECO:0000256" key="5">
    <source>
        <dbReference type="ARBA" id="ARBA00022496"/>
    </source>
</evidence>
<accession>I3ZDW7</accession>
<dbReference type="KEGG" id="trs:Terro_1116"/>
<evidence type="ECO:0000313" key="18">
    <source>
        <dbReference type="EMBL" id="AFL87435.1"/>
    </source>
</evidence>
<evidence type="ECO:0000256" key="8">
    <source>
        <dbReference type="ARBA" id="ARBA00023004"/>
    </source>
</evidence>
<proteinExistence type="inferred from homology"/>
<dbReference type="SUPFAM" id="SSF56935">
    <property type="entry name" value="Porins"/>
    <property type="match status" value="1"/>
</dbReference>
<dbReference type="EMBL" id="CP003379">
    <property type="protein sequence ID" value="AFL87435.1"/>
    <property type="molecule type" value="Genomic_DNA"/>
</dbReference>
<comment type="subcellular location">
    <subcellularLocation>
        <location evidence="1 14">Cell outer membrane</location>
        <topology evidence="1 14">Multi-pass membrane protein</topology>
    </subcellularLocation>
</comment>
<dbReference type="HOGENOM" id="CLU_008287_9_4_0"/>
<evidence type="ECO:0000256" key="1">
    <source>
        <dbReference type="ARBA" id="ARBA00004571"/>
    </source>
</evidence>
<keyword evidence="13 14" id="KW-0998">Cell outer membrane</keyword>
<evidence type="ECO:0000256" key="7">
    <source>
        <dbReference type="ARBA" id="ARBA00022729"/>
    </source>
</evidence>
<evidence type="ECO:0000256" key="9">
    <source>
        <dbReference type="ARBA" id="ARBA00023065"/>
    </source>
</evidence>
<dbReference type="NCBIfam" id="TIGR01783">
    <property type="entry name" value="TonB-siderophor"/>
    <property type="match status" value="1"/>
</dbReference>
<dbReference type="PATRIC" id="fig|926566.3.peg.1096"/>
<feature type="domain" description="TonB-dependent receptor-like beta-barrel" evidence="16">
    <location>
        <begin position="329"/>
        <end position="771"/>
    </location>
</feature>
<evidence type="ECO:0000313" key="19">
    <source>
        <dbReference type="Proteomes" id="UP000006056"/>
    </source>
</evidence>
<keyword evidence="12 18" id="KW-0675">Receptor</keyword>
<evidence type="ECO:0000256" key="6">
    <source>
        <dbReference type="ARBA" id="ARBA00022692"/>
    </source>
</evidence>
<dbReference type="Pfam" id="PF00593">
    <property type="entry name" value="TonB_dep_Rec_b-barrel"/>
    <property type="match status" value="1"/>
</dbReference>
<dbReference type="GO" id="GO:0009279">
    <property type="term" value="C:cell outer membrane"/>
    <property type="evidence" value="ECO:0007669"/>
    <property type="project" value="UniProtKB-SubCell"/>
</dbReference>
<dbReference type="InterPro" id="IPR000531">
    <property type="entry name" value="Beta-barrel_TonB"/>
</dbReference>
<evidence type="ECO:0000256" key="4">
    <source>
        <dbReference type="ARBA" id="ARBA00022452"/>
    </source>
</evidence>
<dbReference type="GO" id="GO:0015344">
    <property type="term" value="F:siderophore uptake transmembrane transporter activity"/>
    <property type="evidence" value="ECO:0007669"/>
    <property type="project" value="TreeGrafter"/>
</dbReference>
<dbReference type="STRING" id="926566.Terro_1116"/>
<evidence type="ECO:0000256" key="15">
    <source>
        <dbReference type="RuleBase" id="RU003357"/>
    </source>
</evidence>
<sequence>MKKWIVESVRAAARTHEVCLPFIAVAAVSAGTLMAQGPSACSAVPANARRALHGVVTDTMGAAVPKAQVTLRCGSLAETVVTDAAGSYTASVPAGSYALTVESPNFETISRTVDVQDQAAGTVTNLRLPVAGDRNSVTVTAGNMYATPISSGGSKLDMPLNELPQSVTVVNRELMNSQGVVKLDDALKNVAGVMPGGYYDNYDFYRIRGFDGSYNTFIDGLRSGNGLGEETWGVESVEVIKGPSSALYGQAPLGGLINLVTRKPIPDRFAHIQMTGGTFNFLDPAVDLGGSLTPNRKLYGRVAAIYHSADTFVDYTYRHRYYVAPSLTWKPRNGTQLTLLGRVQRDNLRVAMPLPAVGTVLPNPNGPIPVNVFTGELDANSNKMSQANQGFGVQFQHVMSENFTLRENARVTWYQQDWNRLYYPSYLGADNRTLYRYPLSWHENFGAQQSDTSIQGKGTLFGMEHNVLLGVDFFRKPSDAKGYSIDFADPTQYEGLDLYKPVYGQSPVRPLQLYTASNTALQYTGVYLQDHIRLPHDITITGGARNDWAKNVSKGSPNQNALGLSPRLGVTWQAIQPVTLYASFGKSFMPQSGFVFDGSLSGRFVSPERGQQWEGGAKTSFLNGKLLGNVALFQLERRNVATSDPAHPNFYLVTGTQRSRGVELEATVHPIAGFNLSSSYAFVNAMVTNDNTLPAGTPTVNAPRHLFNLWGTYEVPRGRARGLLIGFGGRRYTSQSGDLAHSFDIPGYGLMDASAGYTHGHAQWRVNAYNLANTRYFRGSYSNVYVNPGEPRTVRATMSWNF</sequence>
<dbReference type="InterPro" id="IPR008969">
    <property type="entry name" value="CarboxyPept-like_regulatory"/>
</dbReference>
<name>I3ZDW7_TERRK</name>
<dbReference type="Pfam" id="PF07715">
    <property type="entry name" value="Plug"/>
    <property type="match status" value="1"/>
</dbReference>
<dbReference type="InterPro" id="IPR010105">
    <property type="entry name" value="TonB_sidphr_rcpt"/>
</dbReference>
<dbReference type="PANTHER" id="PTHR32552:SF68">
    <property type="entry name" value="FERRICHROME OUTER MEMBRANE TRANSPORTER_PHAGE RECEPTOR"/>
    <property type="match status" value="1"/>
</dbReference>
<dbReference type="AlphaFoldDB" id="I3ZDW7"/>
<keyword evidence="9" id="KW-0406">Ion transport</keyword>
<dbReference type="Gene3D" id="2.40.170.20">
    <property type="entry name" value="TonB-dependent receptor, beta-barrel domain"/>
    <property type="match status" value="1"/>
</dbReference>
<evidence type="ECO:0000256" key="11">
    <source>
        <dbReference type="ARBA" id="ARBA00023136"/>
    </source>
</evidence>
<keyword evidence="10 15" id="KW-0798">TonB box</keyword>
<dbReference type="InterPro" id="IPR010917">
    <property type="entry name" value="TonB_rcpt_CS"/>
</dbReference>
<evidence type="ECO:0000256" key="13">
    <source>
        <dbReference type="ARBA" id="ARBA00023237"/>
    </source>
</evidence>
<evidence type="ECO:0000259" key="16">
    <source>
        <dbReference type="Pfam" id="PF00593"/>
    </source>
</evidence>
<evidence type="ECO:0000256" key="3">
    <source>
        <dbReference type="ARBA" id="ARBA00022448"/>
    </source>
</evidence>
<dbReference type="InterPro" id="IPR036942">
    <property type="entry name" value="Beta-barrel_TonB_sf"/>
</dbReference>
<dbReference type="Pfam" id="PF13620">
    <property type="entry name" value="CarboxypepD_reg"/>
    <property type="match status" value="1"/>
</dbReference>
<dbReference type="PROSITE" id="PS52016">
    <property type="entry name" value="TONB_DEPENDENT_REC_3"/>
    <property type="match status" value="1"/>
</dbReference>
<dbReference type="InterPro" id="IPR037066">
    <property type="entry name" value="Plug_dom_sf"/>
</dbReference>
<dbReference type="Gene3D" id="2.60.40.1120">
    <property type="entry name" value="Carboxypeptidase-like, regulatory domain"/>
    <property type="match status" value="1"/>
</dbReference>
<dbReference type="InterPro" id="IPR039426">
    <property type="entry name" value="TonB-dep_rcpt-like"/>
</dbReference>
<reference evidence="18 19" key="1">
    <citation type="submission" date="2012-06" db="EMBL/GenBank/DDBJ databases">
        <title>Complete genome of Terriglobus roseus DSM 18391.</title>
        <authorList>
            <consortium name="US DOE Joint Genome Institute (JGI-PGF)"/>
            <person name="Lucas S."/>
            <person name="Copeland A."/>
            <person name="Lapidus A."/>
            <person name="Glavina del Rio T."/>
            <person name="Dalin E."/>
            <person name="Tice H."/>
            <person name="Bruce D."/>
            <person name="Goodwin L."/>
            <person name="Pitluck S."/>
            <person name="Peters L."/>
            <person name="Mikhailova N."/>
            <person name="Munk A.C.C."/>
            <person name="Kyrpides N."/>
            <person name="Mavromatis K."/>
            <person name="Ivanova N."/>
            <person name="Brettin T."/>
            <person name="Detter J.C."/>
            <person name="Han C."/>
            <person name="Larimer F."/>
            <person name="Land M."/>
            <person name="Hauser L."/>
            <person name="Markowitz V."/>
            <person name="Cheng J.-F."/>
            <person name="Hugenholtz P."/>
            <person name="Woyke T."/>
            <person name="Wu D."/>
            <person name="Brambilla E."/>
            <person name="Klenk H.-P."/>
            <person name="Eisen J.A."/>
        </authorList>
    </citation>
    <scope>NUCLEOTIDE SEQUENCE [LARGE SCALE GENOMIC DNA]</scope>
    <source>
        <strain evidence="19">DSM 18391 / NRRL B-41598 / KBS 63</strain>
    </source>
</reference>
<keyword evidence="3 14" id="KW-0813">Transport</keyword>
<keyword evidence="4 14" id="KW-1134">Transmembrane beta strand</keyword>
<evidence type="ECO:0000256" key="12">
    <source>
        <dbReference type="ARBA" id="ARBA00023170"/>
    </source>
</evidence>
<keyword evidence="11 14" id="KW-0472">Membrane</keyword>
<dbReference type="GO" id="GO:0015891">
    <property type="term" value="P:siderophore transport"/>
    <property type="evidence" value="ECO:0007669"/>
    <property type="project" value="InterPro"/>
</dbReference>
<evidence type="ECO:0000256" key="2">
    <source>
        <dbReference type="ARBA" id="ARBA00009810"/>
    </source>
</evidence>
<evidence type="ECO:0000259" key="17">
    <source>
        <dbReference type="Pfam" id="PF07715"/>
    </source>
</evidence>
<keyword evidence="6 14" id="KW-0812">Transmembrane</keyword>
<keyword evidence="7" id="KW-0732">Signal</keyword>
<keyword evidence="5" id="KW-0410">Iron transport</keyword>
<feature type="domain" description="TonB-dependent receptor plug" evidence="17">
    <location>
        <begin position="160"/>
        <end position="255"/>
    </location>
</feature>
<evidence type="ECO:0000256" key="10">
    <source>
        <dbReference type="ARBA" id="ARBA00023077"/>
    </source>
</evidence>
<dbReference type="Proteomes" id="UP000006056">
    <property type="component" value="Chromosome"/>
</dbReference>
<dbReference type="CDD" id="cd01347">
    <property type="entry name" value="ligand_gated_channel"/>
    <property type="match status" value="1"/>
</dbReference>
<protein>
    <submittedName>
        <fullName evidence="18">TonB-dependent siderophore receptor</fullName>
    </submittedName>
</protein>